<dbReference type="AlphaFoldDB" id="A0A502F2T1"/>
<proteinExistence type="inferred from homology"/>
<dbReference type="InterPro" id="IPR036397">
    <property type="entry name" value="RNaseH_sf"/>
</dbReference>
<dbReference type="CDD" id="cd04659">
    <property type="entry name" value="Piwi_piwi-like_ProArk"/>
    <property type="match status" value="1"/>
</dbReference>
<feature type="domain" description="Piwi" evidence="3">
    <location>
        <begin position="365"/>
        <end position="645"/>
    </location>
</feature>
<dbReference type="SMART" id="SM00950">
    <property type="entry name" value="Piwi"/>
    <property type="match status" value="1"/>
</dbReference>
<dbReference type="PROSITE" id="PS50822">
    <property type="entry name" value="PIWI"/>
    <property type="match status" value="1"/>
</dbReference>
<dbReference type="Pfam" id="PF02171">
    <property type="entry name" value="Piwi"/>
    <property type="match status" value="1"/>
</dbReference>
<comment type="similarity">
    <text evidence="1">Belongs to the argonaute family. Long pAgo subfamily.</text>
</comment>
<evidence type="ECO:0000256" key="1">
    <source>
        <dbReference type="ARBA" id="ARBA00035012"/>
    </source>
</evidence>
<gene>
    <name evidence="4" type="ORF">EAH81_06265</name>
</gene>
<protein>
    <recommendedName>
        <fullName evidence="2">Protein argonaute</fullName>
    </recommendedName>
</protein>
<evidence type="ECO:0000256" key="2">
    <source>
        <dbReference type="ARBA" id="ARBA00035032"/>
    </source>
</evidence>
<dbReference type="RefSeq" id="WP_140504885.1">
    <property type="nucleotide sequence ID" value="NZ_RCZH01000003.1"/>
</dbReference>
<dbReference type="Gene3D" id="3.40.50.2300">
    <property type="match status" value="1"/>
</dbReference>
<dbReference type="OrthoDB" id="580851at2"/>
<dbReference type="GO" id="GO:0003676">
    <property type="term" value="F:nucleic acid binding"/>
    <property type="evidence" value="ECO:0007669"/>
    <property type="project" value="InterPro"/>
</dbReference>
<organism evidence="4 5">
    <name type="scientific">Flavobacterium pectinovorum</name>
    <dbReference type="NCBI Taxonomy" id="29533"/>
    <lineage>
        <taxon>Bacteria</taxon>
        <taxon>Pseudomonadati</taxon>
        <taxon>Bacteroidota</taxon>
        <taxon>Flavobacteriia</taxon>
        <taxon>Flavobacteriales</taxon>
        <taxon>Flavobacteriaceae</taxon>
        <taxon>Flavobacterium</taxon>
    </lineage>
</organism>
<accession>A0A502F2T1</accession>
<sequence>MSGLFLNFYQVDIPAKAVLIDSIQYSKYASKEAFFALKDSFPDIFFYRDDENLLIWKKNNKAHLPENVYPINIDLSEKTKVLSKILERSIIDFIEPKGYKIFKNKHSNCWEIISPKDILNSSIEGLTVNRIVSFLPCFFFKESKLLLGFSLSTSLKNSFTWSKTEFEKYGIDIKGLKGDEERIYANRQSLKRFLETKGATTEYDQIINNENRNAKVFAVIDNFYKWLEKNKSQIQLPFGLEINSISKKYLPFEDELIKSEIIGKPQRYFYSNRKNTQGLQYYDQMVKAYQPYSLELYQNKQINIGIICPSEYQGETEGFVRKTEAKLKEVFHFNALNIHFKTINSKDLESYKEVLYDETLLNCDLVYVIVNEAQEKLSPSNSPYYVCKAKFIGNGIPTQDIQIETIRQNLNAFTMTNIALNSYAKLGGTAWTIEKEEKLKDELVIGIGSTLSENGQFVLGIAQVFHNDGRYMTGDCSPLSSFDNYAENLENHLFKTLQPLVEEMSKSGTFRLIFHLFKSASEEYEIKAINKLKERFTNFNFEFALVHLAYGHNFRLYNNDGNSDIRQGTYVQLSKHSALLHFVGKSDLPLKIDLDKRSTFTSLFYLAKQVYWFSHLSHRSYMPSKRTVTIMYPSLMAKMTEELKKVEGWDYERLKAVSEKLWFI</sequence>
<dbReference type="InterPro" id="IPR012337">
    <property type="entry name" value="RNaseH-like_sf"/>
</dbReference>
<keyword evidence="5" id="KW-1185">Reference proteome</keyword>
<dbReference type="SUPFAM" id="SSF53098">
    <property type="entry name" value="Ribonuclease H-like"/>
    <property type="match status" value="1"/>
</dbReference>
<comment type="caution">
    <text evidence="4">The sequence shown here is derived from an EMBL/GenBank/DDBJ whole genome shotgun (WGS) entry which is preliminary data.</text>
</comment>
<dbReference type="InterPro" id="IPR003165">
    <property type="entry name" value="Piwi"/>
</dbReference>
<dbReference type="Gene3D" id="3.30.420.10">
    <property type="entry name" value="Ribonuclease H-like superfamily/Ribonuclease H"/>
    <property type="match status" value="1"/>
</dbReference>
<dbReference type="Proteomes" id="UP000319700">
    <property type="component" value="Unassembled WGS sequence"/>
</dbReference>
<dbReference type="EMBL" id="RCZH01000003">
    <property type="protein sequence ID" value="TPG44147.1"/>
    <property type="molecule type" value="Genomic_DNA"/>
</dbReference>
<name>A0A502F2T1_9FLAO</name>
<evidence type="ECO:0000313" key="4">
    <source>
        <dbReference type="EMBL" id="TPG44147.1"/>
    </source>
</evidence>
<reference evidence="4 5" key="1">
    <citation type="journal article" date="2019" name="Environ. Microbiol.">
        <title>Species interactions and distinct microbial communities in high Arctic permafrost affected cryosols are associated with the CH4 and CO2 gas fluxes.</title>
        <authorList>
            <person name="Altshuler I."/>
            <person name="Hamel J."/>
            <person name="Turney S."/>
            <person name="Magnuson E."/>
            <person name="Levesque R."/>
            <person name="Greer C."/>
            <person name="Whyte L.G."/>
        </authorList>
    </citation>
    <scope>NUCLEOTIDE SEQUENCE [LARGE SCALE GENOMIC DNA]</scope>
    <source>
        <strain evidence="4 5">42</strain>
    </source>
</reference>
<evidence type="ECO:0000313" key="5">
    <source>
        <dbReference type="Proteomes" id="UP000319700"/>
    </source>
</evidence>
<evidence type="ECO:0000259" key="3">
    <source>
        <dbReference type="PROSITE" id="PS50822"/>
    </source>
</evidence>